<accession>A0A3A1Y8T2</accession>
<keyword evidence="10" id="KW-0175">Coiled coil</keyword>
<dbReference type="GO" id="GO:0006310">
    <property type="term" value="P:DNA recombination"/>
    <property type="evidence" value="ECO:0007669"/>
    <property type="project" value="InterPro"/>
</dbReference>
<dbReference type="Proteomes" id="UP000265964">
    <property type="component" value="Unassembled WGS sequence"/>
</dbReference>
<feature type="coiled-coil region" evidence="10">
    <location>
        <begin position="155"/>
        <end position="230"/>
    </location>
</feature>
<evidence type="ECO:0000256" key="9">
    <source>
        <dbReference type="PIRNR" id="PIRNR003128"/>
    </source>
</evidence>
<evidence type="ECO:0000256" key="7">
    <source>
        <dbReference type="ARBA" id="ARBA00023204"/>
    </source>
</evidence>
<dbReference type="SUPFAM" id="SSF52540">
    <property type="entry name" value="P-loop containing nucleoside triphosphate hydrolases"/>
    <property type="match status" value="1"/>
</dbReference>
<dbReference type="OrthoDB" id="9806954at2"/>
<dbReference type="AlphaFoldDB" id="A0A3A1Y8T2"/>
<feature type="domain" description="RecF/RecN/SMC N-terminal" evidence="11">
    <location>
        <begin position="2"/>
        <end position="508"/>
    </location>
</feature>
<evidence type="ECO:0000256" key="3">
    <source>
        <dbReference type="ARBA" id="ARBA00021315"/>
    </source>
</evidence>
<proteinExistence type="inferred from homology"/>
<gene>
    <name evidence="12" type="ORF">CKF59_05340</name>
</gene>
<evidence type="ECO:0000313" key="13">
    <source>
        <dbReference type="Proteomes" id="UP000265964"/>
    </source>
</evidence>
<dbReference type="FunFam" id="3.40.50.300:FF:000319">
    <property type="entry name" value="DNA repair protein RecN"/>
    <property type="match status" value="1"/>
</dbReference>
<reference evidence="12 13" key="1">
    <citation type="submission" date="2017-08" db="EMBL/GenBank/DDBJ databases">
        <title>Reclassification of Bisgaard taxon 37 and 44.</title>
        <authorList>
            <person name="Christensen H."/>
        </authorList>
    </citation>
    <scope>NUCLEOTIDE SEQUENCE [LARGE SCALE GENOMIC DNA]</scope>
    <source>
        <strain evidence="12 13">EEAB3T1</strain>
    </source>
</reference>
<keyword evidence="13" id="KW-1185">Reference proteome</keyword>
<dbReference type="GO" id="GO:0009432">
    <property type="term" value="P:SOS response"/>
    <property type="evidence" value="ECO:0007669"/>
    <property type="project" value="TreeGrafter"/>
</dbReference>
<dbReference type="GO" id="GO:0006281">
    <property type="term" value="P:DNA repair"/>
    <property type="evidence" value="ECO:0007669"/>
    <property type="project" value="UniProtKB-KW"/>
</dbReference>
<dbReference type="PIRSF" id="PIRSF003128">
    <property type="entry name" value="RecN"/>
    <property type="match status" value="1"/>
</dbReference>
<dbReference type="PANTHER" id="PTHR11059">
    <property type="entry name" value="DNA REPAIR PROTEIN RECN"/>
    <property type="match status" value="1"/>
</dbReference>
<name>A0A3A1Y8T2_9GAMM</name>
<comment type="function">
    <text evidence="1 9">May be involved in recombinational repair of damaged DNA.</text>
</comment>
<dbReference type="InterPro" id="IPR027417">
    <property type="entry name" value="P-loop_NTPase"/>
</dbReference>
<dbReference type="InterPro" id="IPR003395">
    <property type="entry name" value="RecF/RecN/SMC_N"/>
</dbReference>
<dbReference type="PANTHER" id="PTHR11059:SF0">
    <property type="entry name" value="DNA REPAIR PROTEIN RECN"/>
    <property type="match status" value="1"/>
</dbReference>
<evidence type="ECO:0000256" key="1">
    <source>
        <dbReference type="ARBA" id="ARBA00003618"/>
    </source>
</evidence>
<dbReference type="CDD" id="cd03241">
    <property type="entry name" value="ABC_RecN"/>
    <property type="match status" value="2"/>
</dbReference>
<keyword evidence="4" id="KW-0547">Nucleotide-binding</keyword>
<dbReference type="GO" id="GO:0043590">
    <property type="term" value="C:bacterial nucleoid"/>
    <property type="evidence" value="ECO:0007669"/>
    <property type="project" value="TreeGrafter"/>
</dbReference>
<evidence type="ECO:0000256" key="10">
    <source>
        <dbReference type="SAM" id="Coils"/>
    </source>
</evidence>
<keyword evidence="7 9" id="KW-0234">DNA repair</keyword>
<dbReference type="EMBL" id="NRJF01000151">
    <property type="protein sequence ID" value="RIY34592.1"/>
    <property type="molecule type" value="Genomic_DNA"/>
</dbReference>
<keyword evidence="5 9" id="KW-0227">DNA damage</keyword>
<dbReference type="Pfam" id="PF02463">
    <property type="entry name" value="SMC_N"/>
    <property type="match status" value="1"/>
</dbReference>
<comment type="similarity">
    <text evidence="2 9">Belongs to the RecN family.</text>
</comment>
<evidence type="ECO:0000256" key="4">
    <source>
        <dbReference type="ARBA" id="ARBA00022741"/>
    </source>
</evidence>
<evidence type="ECO:0000259" key="11">
    <source>
        <dbReference type="Pfam" id="PF02463"/>
    </source>
</evidence>
<organism evidence="12 13">
    <name type="scientific">Psittacicella gerlachiana</name>
    <dbReference type="NCBI Taxonomy" id="2028574"/>
    <lineage>
        <taxon>Bacteria</taxon>
        <taxon>Pseudomonadati</taxon>
        <taxon>Pseudomonadota</taxon>
        <taxon>Gammaproteobacteria</taxon>
        <taxon>Pasteurellales</taxon>
        <taxon>Psittacicellaceae</taxon>
        <taxon>Psittacicella</taxon>
    </lineage>
</organism>
<evidence type="ECO:0000313" key="12">
    <source>
        <dbReference type="EMBL" id="RIY34592.1"/>
    </source>
</evidence>
<evidence type="ECO:0000256" key="5">
    <source>
        <dbReference type="ARBA" id="ARBA00022763"/>
    </source>
</evidence>
<keyword evidence="6" id="KW-0067">ATP-binding</keyword>
<comment type="caution">
    <text evidence="12">The sequence shown here is derived from an EMBL/GenBank/DDBJ whole genome shotgun (WGS) entry which is preliminary data.</text>
</comment>
<sequence length="567" mass="64474">MLTGLNINNFAIIKQLNIDLDNGMNVITGETGAGKSIAIDALSLCMGYRSDVGMIRNGSNQAQVSASFSIDKDSIAYAWLEEKSLLDQEQPTEVIIRRLINISGPSKAYINEHPVSISFLKELTQYLVHLHGQHAPQLLLKTSYQLVLVDRFIHEKELQLQVQKSYKQYAQLQKDYQEFLNKKENFQTTKLLLEYKYRELKDLNLLEDEYEALEEEFKILSNQAHIKELNQQIVDLLSEGTYNVNHLLTRAANNAHRLSEYDKNYLNLATMLDEALINIQESVVEAQGLSGFEFAQEDMKRVEERMHAYNTMAKKNNILPEQLYAFFIDIQEQLKSLNSSIGDQDELEQAVAHARQDYMQKAKLLSDARRQGAQKLSSKVEEIMKDLNMKDAQFYIDIIYDPNLFSESGSDQVRFMLNSNLGQQAQELHKVASGGELSRIALAIQLLTASHLDNGTLIFDEVDVGISGKTATVVGRIIRQLSKRIQVISVTHLAQVAAYASYHFQVEKWKEGNEVNTRMRLLDHKGRVMALASLIGHEDLSPQAIENAEFLLEQSQNDPNLDYDLVQ</sequence>
<evidence type="ECO:0000256" key="6">
    <source>
        <dbReference type="ARBA" id="ARBA00022840"/>
    </source>
</evidence>
<dbReference type="NCBIfam" id="NF008121">
    <property type="entry name" value="PRK10869.1"/>
    <property type="match status" value="1"/>
</dbReference>
<dbReference type="RefSeq" id="WP_119534934.1">
    <property type="nucleotide sequence ID" value="NZ_NRJF01000151.1"/>
</dbReference>
<protein>
    <recommendedName>
        <fullName evidence="3 9">DNA repair protein RecN</fullName>
    </recommendedName>
    <alternativeName>
        <fullName evidence="8 9">Recombination protein N</fullName>
    </alternativeName>
</protein>
<evidence type="ECO:0000256" key="8">
    <source>
        <dbReference type="ARBA" id="ARBA00033408"/>
    </source>
</evidence>
<dbReference type="NCBIfam" id="TIGR00634">
    <property type="entry name" value="recN"/>
    <property type="match status" value="1"/>
</dbReference>
<evidence type="ECO:0000256" key="2">
    <source>
        <dbReference type="ARBA" id="ARBA00009441"/>
    </source>
</evidence>
<dbReference type="GO" id="GO:0005524">
    <property type="term" value="F:ATP binding"/>
    <property type="evidence" value="ECO:0007669"/>
    <property type="project" value="UniProtKB-KW"/>
</dbReference>
<dbReference type="Gene3D" id="3.40.50.300">
    <property type="entry name" value="P-loop containing nucleotide triphosphate hydrolases"/>
    <property type="match status" value="2"/>
</dbReference>
<dbReference type="InterPro" id="IPR004604">
    <property type="entry name" value="DNA_recomb/repair_RecN"/>
</dbReference>